<protein>
    <submittedName>
        <fullName evidence="3">Glycosyltransferase family 4 protein</fullName>
        <ecNumber evidence="3">2.4.-.-</ecNumber>
    </submittedName>
</protein>
<keyword evidence="4" id="KW-1185">Reference proteome</keyword>
<dbReference type="InterPro" id="IPR028098">
    <property type="entry name" value="Glyco_trans_4-like_N"/>
</dbReference>
<evidence type="ECO:0000259" key="1">
    <source>
        <dbReference type="Pfam" id="PF00534"/>
    </source>
</evidence>
<proteinExistence type="predicted"/>
<dbReference type="Pfam" id="PF13439">
    <property type="entry name" value="Glyco_transf_4"/>
    <property type="match status" value="1"/>
</dbReference>
<organism evidence="3 4">
    <name type="scientific">Microcosmobacter mediterraneus</name>
    <dbReference type="NCBI Taxonomy" id="3075607"/>
    <lineage>
        <taxon>Bacteria</taxon>
        <taxon>Pseudomonadati</taxon>
        <taxon>Bacteroidota</taxon>
        <taxon>Flavobacteriia</taxon>
        <taxon>Flavobacteriales</taxon>
        <taxon>Flavobacteriaceae</taxon>
        <taxon>Microcosmobacter</taxon>
    </lineage>
</organism>
<feature type="domain" description="Glycosyltransferase subfamily 4-like N-terminal" evidence="2">
    <location>
        <begin position="16"/>
        <end position="157"/>
    </location>
</feature>
<dbReference type="PANTHER" id="PTHR45947">
    <property type="entry name" value="SULFOQUINOVOSYL TRANSFERASE SQD2"/>
    <property type="match status" value="1"/>
</dbReference>
<evidence type="ECO:0000313" key="4">
    <source>
        <dbReference type="Proteomes" id="UP001259492"/>
    </source>
</evidence>
<sequence>MRILILYTYNKGLLSNFFQELSSKLNKDGLEVHNYYLKHRKEAFVQDGVQIYGDKRGGYFFNYVNIFKIILRVKPDIVISNFSYVNPALLFGKLLRVKSNIVWFHTVYGHNKPNKLKIWIKKQFLKLADKIITNSLILQGEVHTIYKVQKHKIFSIPFWTNIQNYSKSTISATLINNKSVFTIGCPGRLLADKNHEIVIRAVHKLKAKGHTVKLFIAGWGDYKKKLEQIVKELNLHVEVEFLGLLNVHEMVVFYKKMDVLVLPSLNEAFGLVFIEAIALGSPVIVSSKFGSLSFIDQKKYNIVDFTFNPDSEEELILKLLEYINKRGLNSIFFKQLYAETFDKEKIYKSIKDIIIGND</sequence>
<dbReference type="EMBL" id="JAVRIA010000001">
    <property type="protein sequence ID" value="MDT0557361.1"/>
    <property type="molecule type" value="Genomic_DNA"/>
</dbReference>
<dbReference type="Gene3D" id="3.40.50.2000">
    <property type="entry name" value="Glycogen Phosphorylase B"/>
    <property type="match status" value="2"/>
</dbReference>
<dbReference type="RefSeq" id="WP_311426129.1">
    <property type="nucleotide sequence ID" value="NZ_JAVRIA010000001.1"/>
</dbReference>
<dbReference type="PANTHER" id="PTHR45947:SF3">
    <property type="entry name" value="SULFOQUINOVOSYL TRANSFERASE SQD2"/>
    <property type="match status" value="1"/>
</dbReference>
<dbReference type="SUPFAM" id="SSF53756">
    <property type="entry name" value="UDP-Glycosyltransferase/glycogen phosphorylase"/>
    <property type="match status" value="1"/>
</dbReference>
<dbReference type="GO" id="GO:0016757">
    <property type="term" value="F:glycosyltransferase activity"/>
    <property type="evidence" value="ECO:0007669"/>
    <property type="project" value="UniProtKB-KW"/>
</dbReference>
<dbReference type="Proteomes" id="UP001259492">
    <property type="component" value="Unassembled WGS sequence"/>
</dbReference>
<name>A0ABU2YGQ8_9FLAO</name>
<feature type="domain" description="Glycosyl transferase family 1" evidence="1">
    <location>
        <begin position="176"/>
        <end position="321"/>
    </location>
</feature>
<accession>A0ABU2YGQ8</accession>
<dbReference type="InterPro" id="IPR050194">
    <property type="entry name" value="Glycosyltransferase_grp1"/>
</dbReference>
<gene>
    <name evidence="3" type="ORF">RM697_01795</name>
</gene>
<keyword evidence="3" id="KW-0328">Glycosyltransferase</keyword>
<reference evidence="3 4" key="1">
    <citation type="submission" date="2023-09" db="EMBL/GenBank/DDBJ databases">
        <authorList>
            <person name="Rey-Velasco X."/>
        </authorList>
    </citation>
    <scope>NUCLEOTIDE SEQUENCE [LARGE SCALE GENOMIC DNA]</scope>
    <source>
        <strain evidence="3 4">W332</strain>
    </source>
</reference>
<comment type="caution">
    <text evidence="3">The sequence shown here is derived from an EMBL/GenBank/DDBJ whole genome shotgun (WGS) entry which is preliminary data.</text>
</comment>
<evidence type="ECO:0000259" key="2">
    <source>
        <dbReference type="Pfam" id="PF13439"/>
    </source>
</evidence>
<evidence type="ECO:0000313" key="3">
    <source>
        <dbReference type="EMBL" id="MDT0557361.1"/>
    </source>
</evidence>
<keyword evidence="3" id="KW-0808">Transferase</keyword>
<dbReference type="CDD" id="cd03801">
    <property type="entry name" value="GT4_PimA-like"/>
    <property type="match status" value="1"/>
</dbReference>
<dbReference type="Pfam" id="PF00534">
    <property type="entry name" value="Glycos_transf_1"/>
    <property type="match status" value="1"/>
</dbReference>
<dbReference type="EC" id="2.4.-.-" evidence="3"/>
<dbReference type="InterPro" id="IPR001296">
    <property type="entry name" value="Glyco_trans_1"/>
</dbReference>